<dbReference type="EMBL" id="CM056787">
    <property type="protein sequence ID" value="KAJ8733575.1"/>
    <property type="molecule type" value="Genomic_DNA"/>
</dbReference>
<proteinExistence type="predicted"/>
<sequence>MNVIFIFLFVLFAFLCKVNAVYNRDVTCVIDPGQEPVCKVSPKARRRSASNNIKPSHDPYIPRNNNILYNCTIPVCSPVTFSSMTELISPKLILKSCYIELTKDDDYACETIRYNHFKNIDKLLFLSRTIKGQSFYLVDCLVYEDGARVCHRKETEAAASHAKLVDIGTLVRPNETNILSQDEFICEEDEAKNVHCDINPYVPFEDGLKTRKVMKLNDNVLLKTKAYVIELKRGCIKSWCGYMGQVSPTRRQFSYEPPGGKIFRCFFAQGQQVCKQWSSPREVYNARGFI</sequence>
<keyword evidence="2" id="KW-1185">Reference proteome</keyword>
<protein>
    <submittedName>
        <fullName evidence="1">Uncharacterized protein</fullName>
    </submittedName>
</protein>
<evidence type="ECO:0000313" key="1">
    <source>
        <dbReference type="EMBL" id="KAJ8733575.1"/>
    </source>
</evidence>
<gene>
    <name evidence="1" type="ORF">PYW08_001873</name>
</gene>
<accession>A0ACC2R7Y0</accession>
<reference evidence="1" key="1">
    <citation type="submission" date="2023-03" db="EMBL/GenBank/DDBJ databases">
        <title>Chromosome-level genomes of two armyworms, Mythimna separata and Mythimna loreyi, provide insights into the biosynthesis and reception of sex pheromones.</title>
        <authorList>
            <person name="Zhao H."/>
        </authorList>
    </citation>
    <scope>NUCLEOTIDE SEQUENCE</scope>
    <source>
        <strain evidence="1">BeijingLab</strain>
    </source>
</reference>
<organism evidence="1 2">
    <name type="scientific">Mythimna loreyi</name>
    <dbReference type="NCBI Taxonomy" id="667449"/>
    <lineage>
        <taxon>Eukaryota</taxon>
        <taxon>Metazoa</taxon>
        <taxon>Ecdysozoa</taxon>
        <taxon>Arthropoda</taxon>
        <taxon>Hexapoda</taxon>
        <taxon>Insecta</taxon>
        <taxon>Pterygota</taxon>
        <taxon>Neoptera</taxon>
        <taxon>Endopterygota</taxon>
        <taxon>Lepidoptera</taxon>
        <taxon>Glossata</taxon>
        <taxon>Ditrysia</taxon>
        <taxon>Noctuoidea</taxon>
        <taxon>Noctuidae</taxon>
        <taxon>Noctuinae</taxon>
        <taxon>Hadenini</taxon>
        <taxon>Mythimna</taxon>
    </lineage>
</organism>
<comment type="caution">
    <text evidence="1">The sequence shown here is derived from an EMBL/GenBank/DDBJ whole genome shotgun (WGS) entry which is preliminary data.</text>
</comment>
<evidence type="ECO:0000313" key="2">
    <source>
        <dbReference type="Proteomes" id="UP001231649"/>
    </source>
</evidence>
<dbReference type="Proteomes" id="UP001231649">
    <property type="component" value="Chromosome 11"/>
</dbReference>
<name>A0ACC2R7Y0_9NEOP</name>